<dbReference type="EMBL" id="JAUEPT010000113">
    <property type="protein sequence ID" value="KAK0431490.1"/>
    <property type="molecule type" value="Genomic_DNA"/>
</dbReference>
<protein>
    <submittedName>
        <fullName evidence="2">Uncharacterized protein</fullName>
    </submittedName>
</protein>
<proteinExistence type="predicted"/>
<keyword evidence="1" id="KW-1133">Transmembrane helix</keyword>
<accession>A0AA39IX56</accession>
<keyword evidence="3" id="KW-1185">Reference proteome</keyword>
<reference evidence="2" key="1">
    <citation type="submission" date="2023-06" db="EMBL/GenBank/DDBJ databases">
        <authorList>
            <consortium name="Lawrence Berkeley National Laboratory"/>
            <person name="Ahrendt S."/>
            <person name="Sahu N."/>
            <person name="Indic B."/>
            <person name="Wong-Bajracharya J."/>
            <person name="Merenyi Z."/>
            <person name="Ke H.-M."/>
            <person name="Monk M."/>
            <person name="Kocsube S."/>
            <person name="Drula E."/>
            <person name="Lipzen A."/>
            <person name="Balint B."/>
            <person name="Henrissat B."/>
            <person name="Andreopoulos B."/>
            <person name="Martin F.M."/>
            <person name="Harder C.B."/>
            <person name="Rigling D."/>
            <person name="Ford K.L."/>
            <person name="Foster G.D."/>
            <person name="Pangilinan J."/>
            <person name="Papanicolaou A."/>
            <person name="Barry K."/>
            <person name="LaButti K."/>
            <person name="Viragh M."/>
            <person name="Koriabine M."/>
            <person name="Yan M."/>
            <person name="Riley R."/>
            <person name="Champramary S."/>
            <person name="Plett K.L."/>
            <person name="Tsai I.J."/>
            <person name="Slot J."/>
            <person name="Sipos G."/>
            <person name="Plett J."/>
            <person name="Nagy L.G."/>
            <person name="Grigoriev I.V."/>
        </authorList>
    </citation>
    <scope>NUCLEOTIDE SEQUENCE</scope>
    <source>
        <strain evidence="2">FPL87.14</strain>
    </source>
</reference>
<sequence length="163" mass="18118">MSTSHPVASLDLDLIVGFLIPTLDMVLIFFGVSDDELTITNNVSKTLKLSASMYPTCMYLQLIEQPHSTCPRELNLLTTAAREAQGCNWISTYHVVIVSNMKFVPCPRRAAHLGKLQGSDMPRPAMAHLLHFFLHVRLTNSGIMIVNEEGEDDNVQPIEGPQQ</sequence>
<name>A0AA39IX56_9AGAR</name>
<evidence type="ECO:0000313" key="3">
    <source>
        <dbReference type="Proteomes" id="UP001175226"/>
    </source>
</evidence>
<gene>
    <name evidence="2" type="ORF">EV421DRAFT_1743093</name>
</gene>
<evidence type="ECO:0000313" key="2">
    <source>
        <dbReference type="EMBL" id="KAK0431490.1"/>
    </source>
</evidence>
<comment type="caution">
    <text evidence="2">The sequence shown here is derived from an EMBL/GenBank/DDBJ whole genome shotgun (WGS) entry which is preliminary data.</text>
</comment>
<organism evidence="2 3">
    <name type="scientific">Armillaria borealis</name>
    <dbReference type="NCBI Taxonomy" id="47425"/>
    <lineage>
        <taxon>Eukaryota</taxon>
        <taxon>Fungi</taxon>
        <taxon>Dikarya</taxon>
        <taxon>Basidiomycota</taxon>
        <taxon>Agaricomycotina</taxon>
        <taxon>Agaricomycetes</taxon>
        <taxon>Agaricomycetidae</taxon>
        <taxon>Agaricales</taxon>
        <taxon>Marasmiineae</taxon>
        <taxon>Physalacriaceae</taxon>
        <taxon>Armillaria</taxon>
    </lineage>
</organism>
<evidence type="ECO:0000256" key="1">
    <source>
        <dbReference type="SAM" id="Phobius"/>
    </source>
</evidence>
<dbReference type="Proteomes" id="UP001175226">
    <property type="component" value="Unassembled WGS sequence"/>
</dbReference>
<keyword evidence="1" id="KW-0812">Transmembrane</keyword>
<dbReference type="AlphaFoldDB" id="A0AA39IX56"/>
<keyword evidence="1" id="KW-0472">Membrane</keyword>
<feature type="transmembrane region" description="Helical" evidence="1">
    <location>
        <begin position="12"/>
        <end position="32"/>
    </location>
</feature>